<protein>
    <recommendedName>
        <fullName evidence="1">YARHG domain-containing protein</fullName>
    </recommendedName>
</protein>
<evidence type="ECO:0000313" key="3">
    <source>
        <dbReference type="Proteomes" id="UP000236724"/>
    </source>
</evidence>
<dbReference type="EMBL" id="FMSV02000475">
    <property type="protein sequence ID" value="SEH06345.1"/>
    <property type="molecule type" value="Genomic_DNA"/>
</dbReference>
<dbReference type="InterPro" id="IPR038434">
    <property type="entry name" value="YARHG_sf"/>
</dbReference>
<gene>
    <name evidence="2" type="ORF">MBHS_02203</name>
</gene>
<reference evidence="2 3" key="1">
    <citation type="submission" date="2016-10" db="EMBL/GenBank/DDBJ databases">
        <authorList>
            <person name="de Groot N.N."/>
        </authorList>
    </citation>
    <scope>NUCLEOTIDE SEQUENCE [LARGE SCALE GENOMIC DNA]</scope>
    <source>
        <strain evidence="2">MBHS1</strain>
    </source>
</reference>
<organism evidence="2 3">
    <name type="scientific">Candidatus Venteria ishoeyi</name>
    <dbReference type="NCBI Taxonomy" id="1899563"/>
    <lineage>
        <taxon>Bacteria</taxon>
        <taxon>Pseudomonadati</taxon>
        <taxon>Pseudomonadota</taxon>
        <taxon>Gammaproteobacteria</taxon>
        <taxon>Thiotrichales</taxon>
        <taxon>Thiotrichaceae</taxon>
        <taxon>Venteria</taxon>
    </lineage>
</organism>
<dbReference type="InterPro" id="IPR025582">
    <property type="entry name" value="YARHG_dom"/>
</dbReference>
<accession>A0A1H6FBG8</accession>
<dbReference type="Proteomes" id="UP000236724">
    <property type="component" value="Unassembled WGS sequence"/>
</dbReference>
<dbReference type="Pfam" id="PF13308">
    <property type="entry name" value="YARHG"/>
    <property type="match status" value="1"/>
</dbReference>
<evidence type="ECO:0000313" key="2">
    <source>
        <dbReference type="EMBL" id="SEH06345.1"/>
    </source>
</evidence>
<dbReference type="RefSeq" id="WP_103920134.1">
    <property type="nucleotide sequence ID" value="NZ_FMSV02000475.1"/>
</dbReference>
<dbReference type="Gene3D" id="1.20.58.1690">
    <property type="match status" value="1"/>
</dbReference>
<name>A0A1H6FBG8_9GAMM</name>
<proteinExistence type="predicted"/>
<keyword evidence="3" id="KW-1185">Reference proteome</keyword>
<dbReference type="SMART" id="SM01324">
    <property type="entry name" value="YARHG"/>
    <property type="match status" value="1"/>
</dbReference>
<evidence type="ECO:0000259" key="1">
    <source>
        <dbReference type="SMART" id="SM01324"/>
    </source>
</evidence>
<dbReference type="OrthoDB" id="105971at2"/>
<dbReference type="AlphaFoldDB" id="A0A1H6FBG8"/>
<sequence>MKTILNILILLLIPIFSYSQEVGYIADEEVIKSDVKPWIGLTSTEYQGVYSLGFSEGSYDMALFFANGQYHGQISFQEWGDNGFPIFKYKNLENVKVKGNKFLSNKYNGKFIIYQGKKGIKINGGIGDYEIGVFHESLVDYFPGKYPHASLTLLSKYTLKDMTYFELKIMRNEIFARYGYIFKLNGKMDKYFKKQGWYRPQHKDVSAFLTTIEKKNIKLIKSFESRKP</sequence>
<feature type="domain" description="YARHG" evidence="1">
    <location>
        <begin position="138"/>
        <end position="225"/>
    </location>
</feature>